<feature type="transmembrane region" description="Helical" evidence="1">
    <location>
        <begin position="197"/>
        <end position="214"/>
    </location>
</feature>
<keyword evidence="3" id="KW-1185">Reference proteome</keyword>
<evidence type="ECO:0000313" key="3">
    <source>
        <dbReference type="Proteomes" id="UP001589795"/>
    </source>
</evidence>
<dbReference type="Proteomes" id="UP001589795">
    <property type="component" value="Unassembled WGS sequence"/>
</dbReference>
<feature type="transmembrane region" description="Helical" evidence="1">
    <location>
        <begin position="172"/>
        <end position="191"/>
    </location>
</feature>
<keyword evidence="1" id="KW-1133">Transmembrane helix</keyword>
<keyword evidence="1" id="KW-0812">Transmembrane</keyword>
<proteinExistence type="predicted"/>
<organism evidence="2 3">
    <name type="scientific">Paracoccus rhizosphaerae</name>
    <dbReference type="NCBI Taxonomy" id="1133347"/>
    <lineage>
        <taxon>Bacteria</taxon>
        <taxon>Pseudomonadati</taxon>
        <taxon>Pseudomonadota</taxon>
        <taxon>Alphaproteobacteria</taxon>
        <taxon>Rhodobacterales</taxon>
        <taxon>Paracoccaceae</taxon>
        <taxon>Paracoccus</taxon>
    </lineage>
</organism>
<evidence type="ECO:0000256" key="1">
    <source>
        <dbReference type="SAM" id="Phobius"/>
    </source>
</evidence>
<evidence type="ECO:0008006" key="4">
    <source>
        <dbReference type="Google" id="ProtNLM"/>
    </source>
</evidence>
<feature type="transmembrane region" description="Helical" evidence="1">
    <location>
        <begin position="6"/>
        <end position="25"/>
    </location>
</feature>
<feature type="transmembrane region" description="Helical" evidence="1">
    <location>
        <begin position="139"/>
        <end position="160"/>
    </location>
</feature>
<feature type="transmembrane region" description="Helical" evidence="1">
    <location>
        <begin position="32"/>
        <end position="50"/>
    </location>
</feature>
<gene>
    <name evidence="2" type="ORF">ACFFIZ_06850</name>
</gene>
<dbReference type="RefSeq" id="WP_265506257.1">
    <property type="nucleotide sequence ID" value="NZ_JAOTBE010000010.1"/>
</dbReference>
<feature type="transmembrane region" description="Helical" evidence="1">
    <location>
        <begin position="226"/>
        <end position="242"/>
    </location>
</feature>
<accession>A0ABV6CM65</accession>
<feature type="transmembrane region" description="Helical" evidence="1">
    <location>
        <begin position="73"/>
        <end position="93"/>
    </location>
</feature>
<name>A0ABV6CM65_9RHOB</name>
<keyword evidence="1" id="KW-0472">Membrane</keyword>
<feature type="transmembrane region" description="Helical" evidence="1">
    <location>
        <begin position="114"/>
        <end position="133"/>
    </location>
</feature>
<sequence length="243" mass="26606">MIPASLLFACLFALVHLGIGWMRFLDQAPRSRWLSAAGGVAVAYIFLHVLPELATHQQTFAEALNTTDATAEALVYSLSLAGLVVFYGLERAIRVSRKQMAAAGRGGMPQAGAFWLHIGSFAVYNLIIGYLLLHREEPGLQSLTIYGIAMALHFVTNDFGLRQDHQIRYDRIARWIIAGAVLAGWVLGRVLDVPETWVAMLFAFIAGGVVLNVLKEELPEERESRLWPFVGAAAAYGVLLLAA</sequence>
<reference evidence="2 3" key="1">
    <citation type="submission" date="2024-09" db="EMBL/GenBank/DDBJ databases">
        <authorList>
            <person name="Sun Q."/>
            <person name="Mori K."/>
        </authorList>
    </citation>
    <scope>NUCLEOTIDE SEQUENCE [LARGE SCALE GENOMIC DNA]</scope>
    <source>
        <strain evidence="2 3">CCM 7904</strain>
    </source>
</reference>
<dbReference type="EMBL" id="JBHLWQ010000056">
    <property type="protein sequence ID" value="MFC0200048.1"/>
    <property type="molecule type" value="Genomic_DNA"/>
</dbReference>
<comment type="caution">
    <text evidence="2">The sequence shown here is derived from an EMBL/GenBank/DDBJ whole genome shotgun (WGS) entry which is preliminary data.</text>
</comment>
<protein>
    <recommendedName>
        <fullName evidence="4">ZIP Zinc transporter</fullName>
    </recommendedName>
</protein>
<evidence type="ECO:0000313" key="2">
    <source>
        <dbReference type="EMBL" id="MFC0200048.1"/>
    </source>
</evidence>